<dbReference type="OrthoDB" id="2140105at2759"/>
<dbReference type="HOGENOM" id="CLU_020178_1_0_1"/>
<keyword evidence="5" id="KW-1185">Reference proteome</keyword>
<evidence type="ECO:0000313" key="4">
    <source>
        <dbReference type="EMBL" id="EXJ53849.1"/>
    </source>
</evidence>
<dbReference type="EMBL" id="AMGW01000007">
    <property type="protein sequence ID" value="EXJ53849.1"/>
    <property type="molecule type" value="Genomic_DNA"/>
</dbReference>
<dbReference type="InterPro" id="IPR053001">
    <property type="entry name" value="MNNG_permease-like"/>
</dbReference>
<dbReference type="GO" id="GO:0016020">
    <property type="term" value="C:membrane"/>
    <property type="evidence" value="ECO:0007669"/>
    <property type="project" value="TreeGrafter"/>
</dbReference>
<protein>
    <recommendedName>
        <fullName evidence="3">DUF3533 domain-containing protein</fullName>
    </recommendedName>
</protein>
<name>W9W5M8_9EURO</name>
<feature type="compositionally biased region" description="Basic and acidic residues" evidence="1">
    <location>
        <begin position="10"/>
        <end position="35"/>
    </location>
</feature>
<sequence length="507" mass="56603">MSRGSSENTLKSEGDHPGDHTGKEDIPGDEHEKQDNQTPGGSNRDEERNSGDEVPLPVGLFHPSLRNVWKQAAKKWSLTVAILFCYILCVLSLYWAVLFHVPQNLEALTVAVVNFDGTGSYAGIEPLVGPVVEQVAREQAALPGYALGYRIESPGKYGGDPLAVRQAVYDEHIWAAIIVSANATALLQEAVATGNASYEPLGAGQIIVNSARDETTYGNYIDPQLFEFAIDLPARFGEQWIRNVLSNSSLDAATYSRAPQALNPAIGFSLIDLRPFQPQQATPAVTIGLIYLIIIAFFSFSFFLPVYTQFIIPKGHPPLHFWELVLVRLFMTTAAYFLMSLAYSLVSLAFLIPFSNHYPHNDVTMAKNPDAYGQGTFVVYWMLNWVGMYALGLASENVTMVIGQPWTAFWLIFWVISNVSTSFYAIPLAPGFFQFGYAWPLYHIVNASRTILFDTYSRIGLNFGVLFAWCAINTVLFPFCCVFMRYKTNKEMMRKVPRRKIQYLVDG</sequence>
<feature type="transmembrane region" description="Helical" evidence="2">
    <location>
        <begin position="372"/>
        <end position="394"/>
    </location>
</feature>
<feature type="domain" description="DUF3533" evidence="3">
    <location>
        <begin position="81"/>
        <end position="475"/>
    </location>
</feature>
<feature type="region of interest" description="Disordered" evidence="1">
    <location>
        <begin position="1"/>
        <end position="55"/>
    </location>
</feature>
<dbReference type="Pfam" id="PF12051">
    <property type="entry name" value="DUF3533"/>
    <property type="match status" value="1"/>
</dbReference>
<dbReference type="eggNOG" id="ENOG502QUA0">
    <property type="taxonomic scope" value="Eukaryota"/>
</dbReference>
<evidence type="ECO:0000256" key="1">
    <source>
        <dbReference type="SAM" id="MobiDB-lite"/>
    </source>
</evidence>
<evidence type="ECO:0000259" key="3">
    <source>
        <dbReference type="Pfam" id="PF12051"/>
    </source>
</evidence>
<dbReference type="InterPro" id="IPR022703">
    <property type="entry name" value="DUF3533"/>
</dbReference>
<gene>
    <name evidence="4" type="ORF">A1O7_09185</name>
</gene>
<accession>W9W5M8</accession>
<dbReference type="STRING" id="1182544.W9W5M8"/>
<feature type="transmembrane region" description="Helical" evidence="2">
    <location>
        <begin position="76"/>
        <end position="97"/>
    </location>
</feature>
<organism evidence="4 5">
    <name type="scientific">Cladophialophora yegresii CBS 114405</name>
    <dbReference type="NCBI Taxonomy" id="1182544"/>
    <lineage>
        <taxon>Eukaryota</taxon>
        <taxon>Fungi</taxon>
        <taxon>Dikarya</taxon>
        <taxon>Ascomycota</taxon>
        <taxon>Pezizomycotina</taxon>
        <taxon>Eurotiomycetes</taxon>
        <taxon>Chaetothyriomycetidae</taxon>
        <taxon>Chaetothyriales</taxon>
        <taxon>Herpotrichiellaceae</taxon>
        <taxon>Cladophialophora</taxon>
    </lineage>
</organism>
<feature type="transmembrane region" description="Helical" evidence="2">
    <location>
        <begin position="406"/>
        <end position="426"/>
    </location>
</feature>
<feature type="transmembrane region" description="Helical" evidence="2">
    <location>
        <begin position="466"/>
        <end position="486"/>
    </location>
</feature>
<dbReference type="RefSeq" id="XP_007761364.1">
    <property type="nucleotide sequence ID" value="XM_007763174.1"/>
</dbReference>
<proteinExistence type="predicted"/>
<dbReference type="PANTHER" id="PTHR34814">
    <property type="entry name" value="NITROSOGUANIDINE RESISTANCE PROTEIN SNG1"/>
    <property type="match status" value="1"/>
</dbReference>
<reference evidence="4 5" key="1">
    <citation type="submission" date="2013-03" db="EMBL/GenBank/DDBJ databases">
        <title>The Genome Sequence of Cladophialophora yegresii CBS 114405.</title>
        <authorList>
            <consortium name="The Broad Institute Genomics Platform"/>
            <person name="Cuomo C."/>
            <person name="de Hoog S."/>
            <person name="Gorbushina A."/>
            <person name="Walker B."/>
            <person name="Young S.K."/>
            <person name="Zeng Q."/>
            <person name="Gargeya S."/>
            <person name="Fitzgerald M."/>
            <person name="Haas B."/>
            <person name="Abouelleil A."/>
            <person name="Allen A.W."/>
            <person name="Alvarado L."/>
            <person name="Arachchi H.M."/>
            <person name="Berlin A.M."/>
            <person name="Chapman S.B."/>
            <person name="Gainer-Dewar J."/>
            <person name="Goldberg J."/>
            <person name="Griggs A."/>
            <person name="Gujja S."/>
            <person name="Hansen M."/>
            <person name="Howarth C."/>
            <person name="Imamovic A."/>
            <person name="Ireland A."/>
            <person name="Larimer J."/>
            <person name="McCowan C."/>
            <person name="Murphy C."/>
            <person name="Pearson M."/>
            <person name="Poon T.W."/>
            <person name="Priest M."/>
            <person name="Roberts A."/>
            <person name="Saif S."/>
            <person name="Shea T."/>
            <person name="Sisk P."/>
            <person name="Sykes S."/>
            <person name="Wortman J."/>
            <person name="Nusbaum C."/>
            <person name="Birren B."/>
        </authorList>
    </citation>
    <scope>NUCLEOTIDE SEQUENCE [LARGE SCALE GENOMIC DNA]</scope>
    <source>
        <strain evidence="4 5">CBS 114405</strain>
    </source>
</reference>
<dbReference type="VEuPathDB" id="FungiDB:A1O7_09185"/>
<feature type="transmembrane region" description="Helical" evidence="2">
    <location>
        <begin position="284"/>
        <end position="304"/>
    </location>
</feature>
<keyword evidence="2" id="KW-0472">Membrane</keyword>
<dbReference type="AlphaFoldDB" id="W9W5M8"/>
<evidence type="ECO:0000256" key="2">
    <source>
        <dbReference type="SAM" id="Phobius"/>
    </source>
</evidence>
<comment type="caution">
    <text evidence="4">The sequence shown here is derived from an EMBL/GenBank/DDBJ whole genome shotgun (WGS) entry which is preliminary data.</text>
</comment>
<feature type="transmembrane region" description="Helical" evidence="2">
    <location>
        <begin position="325"/>
        <end position="352"/>
    </location>
</feature>
<dbReference type="Proteomes" id="UP000019473">
    <property type="component" value="Unassembled WGS sequence"/>
</dbReference>
<evidence type="ECO:0000313" key="5">
    <source>
        <dbReference type="Proteomes" id="UP000019473"/>
    </source>
</evidence>
<keyword evidence="2" id="KW-0812">Transmembrane</keyword>
<dbReference type="PANTHER" id="PTHR34814:SF1">
    <property type="entry name" value="NITROSOGUANIDINE RESISTANCE PROTEIN SNG1"/>
    <property type="match status" value="1"/>
</dbReference>
<keyword evidence="2" id="KW-1133">Transmembrane helix</keyword>
<dbReference type="GeneID" id="19183749"/>